<keyword evidence="2" id="KW-1185">Reference proteome</keyword>
<sequence length="107" mass="12000">MPMLSRVSKPLLRLSHVRSMASHHGHGTYPHGMHFHVSSVHKNLATAFGTLTWLWVFYRAKEDGAVVLGFEHPWDHGHGHGHGHGESHGAVAYETVEIGERPRLIEE</sequence>
<dbReference type="InterPro" id="IPR044980">
    <property type="entry name" value="NDUFB2_plant/fungi"/>
</dbReference>
<dbReference type="EMBL" id="JNBS01000623">
    <property type="protein sequence ID" value="OQS04379.1"/>
    <property type="molecule type" value="Genomic_DNA"/>
</dbReference>
<evidence type="ECO:0008006" key="3">
    <source>
        <dbReference type="Google" id="ProtNLM"/>
    </source>
</evidence>
<dbReference type="PANTHER" id="PTHR36987:SF1">
    <property type="entry name" value="NADH DEHYDROGENASE [UBIQUINONE] 1 BETA SUBCOMPLEX SUBUNIT 2"/>
    <property type="match status" value="1"/>
</dbReference>
<accession>A0A1W0A2F3</accession>
<dbReference type="STRING" id="74557.A0A1W0A2F3"/>
<dbReference type="Proteomes" id="UP000243217">
    <property type="component" value="Unassembled WGS sequence"/>
</dbReference>
<gene>
    <name evidence="1" type="ORF">THRCLA_20903</name>
</gene>
<dbReference type="GO" id="GO:0045271">
    <property type="term" value="C:respiratory chain complex I"/>
    <property type="evidence" value="ECO:0007669"/>
    <property type="project" value="InterPro"/>
</dbReference>
<organism evidence="1 2">
    <name type="scientific">Thraustotheca clavata</name>
    <dbReference type="NCBI Taxonomy" id="74557"/>
    <lineage>
        <taxon>Eukaryota</taxon>
        <taxon>Sar</taxon>
        <taxon>Stramenopiles</taxon>
        <taxon>Oomycota</taxon>
        <taxon>Saprolegniomycetes</taxon>
        <taxon>Saprolegniales</taxon>
        <taxon>Achlyaceae</taxon>
        <taxon>Thraustotheca</taxon>
    </lineage>
</organism>
<dbReference type="GO" id="GO:0005743">
    <property type="term" value="C:mitochondrial inner membrane"/>
    <property type="evidence" value="ECO:0007669"/>
    <property type="project" value="InterPro"/>
</dbReference>
<comment type="caution">
    <text evidence="1">The sequence shown here is derived from an EMBL/GenBank/DDBJ whole genome shotgun (WGS) entry which is preliminary data.</text>
</comment>
<name>A0A1W0A2F3_9STRA</name>
<evidence type="ECO:0000313" key="2">
    <source>
        <dbReference type="Proteomes" id="UP000243217"/>
    </source>
</evidence>
<dbReference type="PANTHER" id="PTHR36987">
    <property type="entry name" value="NADH DEHYDROGENASE [UBIQUINONE] 1 BETA SUBCOMPLEX SUBUNIT 2-LIKE"/>
    <property type="match status" value="1"/>
</dbReference>
<reference evidence="1 2" key="1">
    <citation type="journal article" date="2014" name="Genome Biol. Evol.">
        <title>The secreted proteins of Achlya hypogyna and Thraustotheca clavata identify the ancestral oomycete secretome and reveal gene acquisitions by horizontal gene transfer.</title>
        <authorList>
            <person name="Misner I."/>
            <person name="Blouin N."/>
            <person name="Leonard G."/>
            <person name="Richards T.A."/>
            <person name="Lane C.E."/>
        </authorList>
    </citation>
    <scope>NUCLEOTIDE SEQUENCE [LARGE SCALE GENOMIC DNA]</scope>
    <source>
        <strain evidence="1 2">ATCC 34112</strain>
    </source>
</reference>
<proteinExistence type="predicted"/>
<dbReference type="AlphaFoldDB" id="A0A1W0A2F3"/>
<dbReference type="OrthoDB" id="531564at2759"/>
<evidence type="ECO:0000313" key="1">
    <source>
        <dbReference type="EMBL" id="OQS04379.1"/>
    </source>
</evidence>
<protein>
    <recommendedName>
        <fullName evidence="3">NADH dehydrogenase [ubiquinone] 1 beta subcomplex subunit 2</fullName>
    </recommendedName>
</protein>